<feature type="compositionally biased region" description="Acidic residues" evidence="1">
    <location>
        <begin position="34"/>
        <end position="51"/>
    </location>
</feature>
<evidence type="ECO:0000256" key="1">
    <source>
        <dbReference type="SAM" id="MobiDB-lite"/>
    </source>
</evidence>
<evidence type="ECO:0000313" key="3">
    <source>
        <dbReference type="Proteomes" id="UP001295444"/>
    </source>
</evidence>
<dbReference type="AlphaFoldDB" id="A0AAD1VUY0"/>
<keyword evidence="3" id="KW-1185">Reference proteome</keyword>
<sequence>MVHKRAPGQDKKARLWKRARAHEEGSDTDRSAEADSDVLDYASYDEVESGEDLPPTGVTPSETPYTTQGLLAGSAGDGAALLDPQGNPLFDPDGLCHPRSAECEPLGYIAQYVARRMRTPLSKEGRNKLRAECPRPSLPGLASKTPEVDPQISQFLNKSGWKSKKGLDFSLKGCQDMILDTLGPLSKLYKLLDAAKAGDSALDVDVAIGWVQCAICLLGNANTAMSAERRKAILLKIDPKLTTMTVVEPSSSSDGMLFGDTFMKNLGSYVKTFTAIDKAQANMKCVFAPKVFGGAGHSRNRPPGHGFRGSFRASRGSFFPSR</sequence>
<feature type="region of interest" description="Disordered" evidence="1">
    <location>
        <begin position="1"/>
        <end position="79"/>
    </location>
</feature>
<gene>
    <name evidence="2" type="ORF">PECUL_23A025472</name>
</gene>
<proteinExistence type="predicted"/>
<organism evidence="2 3">
    <name type="scientific">Pelobates cultripes</name>
    <name type="common">Western spadefoot toad</name>
    <dbReference type="NCBI Taxonomy" id="61616"/>
    <lineage>
        <taxon>Eukaryota</taxon>
        <taxon>Metazoa</taxon>
        <taxon>Chordata</taxon>
        <taxon>Craniata</taxon>
        <taxon>Vertebrata</taxon>
        <taxon>Euteleostomi</taxon>
        <taxon>Amphibia</taxon>
        <taxon>Batrachia</taxon>
        <taxon>Anura</taxon>
        <taxon>Pelobatoidea</taxon>
        <taxon>Pelobatidae</taxon>
        <taxon>Pelobates</taxon>
    </lineage>
</organism>
<dbReference type="Proteomes" id="UP001295444">
    <property type="component" value="Chromosome 02"/>
</dbReference>
<feature type="compositionally biased region" description="Polar residues" evidence="1">
    <location>
        <begin position="58"/>
        <end position="68"/>
    </location>
</feature>
<feature type="region of interest" description="Disordered" evidence="1">
    <location>
        <begin position="297"/>
        <end position="322"/>
    </location>
</feature>
<feature type="compositionally biased region" description="Basic and acidic residues" evidence="1">
    <location>
        <begin position="21"/>
        <end position="33"/>
    </location>
</feature>
<protein>
    <submittedName>
        <fullName evidence="2">Uncharacterized protein</fullName>
    </submittedName>
</protein>
<dbReference type="EMBL" id="OW240913">
    <property type="protein sequence ID" value="CAH2249879.1"/>
    <property type="molecule type" value="Genomic_DNA"/>
</dbReference>
<evidence type="ECO:0000313" key="2">
    <source>
        <dbReference type="EMBL" id="CAH2249879.1"/>
    </source>
</evidence>
<accession>A0AAD1VUY0</accession>
<name>A0AAD1VUY0_PELCU</name>
<reference evidence="2" key="1">
    <citation type="submission" date="2022-03" db="EMBL/GenBank/DDBJ databases">
        <authorList>
            <person name="Alioto T."/>
            <person name="Alioto T."/>
            <person name="Gomez Garrido J."/>
        </authorList>
    </citation>
    <scope>NUCLEOTIDE SEQUENCE</scope>
</reference>
<feature type="compositionally biased region" description="Low complexity" evidence="1">
    <location>
        <begin position="69"/>
        <end position="79"/>
    </location>
</feature>